<dbReference type="GeneID" id="110309479"/>
<evidence type="ECO:0000313" key="2">
    <source>
        <dbReference type="Proteomes" id="UP000515126"/>
    </source>
</evidence>
<dbReference type="KEGG" id="mcal:110309479"/>
<sequence length="229" mass="25604">MMRRKRPRILGSLRNPVPPKDLSLPSDQPKSIHFFAPQTPTPQPTFRTNPLFVFYPTSFPALRNTSYFPTLMIAMPSSSCVNKLSSKQPPYFETPSFLSTLMTTSSPRALLDSCLVPLSHLETSYFQPEEQILQELNKSSLDPELGIGGSRCDLTSLVPGNLQPGTETGNHEVEDAQSLDDLDAFTQETLDRMSCHSSRTQVLPNNISGWRKQRCTEISFKVPGAIRVF</sequence>
<protein>
    <submittedName>
        <fullName evidence="3">Uncharacterized protein LOC110309479 isoform X1</fullName>
    </submittedName>
</protein>
<dbReference type="RefSeq" id="XP_021037820.1">
    <property type="nucleotide sequence ID" value="XM_021182161.1"/>
</dbReference>
<reference evidence="3" key="1">
    <citation type="submission" date="2025-08" db="UniProtKB">
        <authorList>
            <consortium name="RefSeq"/>
        </authorList>
    </citation>
    <scope>IDENTIFICATION</scope>
</reference>
<name>A0A6P5R0X0_MUSCR</name>
<accession>A0A6P5R0X0</accession>
<proteinExistence type="predicted"/>
<evidence type="ECO:0000256" key="1">
    <source>
        <dbReference type="SAM" id="MobiDB-lite"/>
    </source>
</evidence>
<keyword evidence="2" id="KW-1185">Reference proteome</keyword>
<feature type="region of interest" description="Disordered" evidence="1">
    <location>
        <begin position="1"/>
        <end position="23"/>
    </location>
</feature>
<dbReference type="AlphaFoldDB" id="A0A6P5R0X0"/>
<evidence type="ECO:0000313" key="3">
    <source>
        <dbReference type="RefSeq" id="XP_021037820.1"/>
    </source>
</evidence>
<dbReference type="Proteomes" id="UP000515126">
    <property type="component" value="Chromosome 14"/>
</dbReference>
<gene>
    <name evidence="3" type="primary">LOC110309479</name>
</gene>
<organism evidence="2 3">
    <name type="scientific">Mus caroli</name>
    <name type="common">Ryukyu mouse</name>
    <name type="synonym">Ricefield mouse</name>
    <dbReference type="NCBI Taxonomy" id="10089"/>
    <lineage>
        <taxon>Eukaryota</taxon>
        <taxon>Metazoa</taxon>
        <taxon>Chordata</taxon>
        <taxon>Craniata</taxon>
        <taxon>Vertebrata</taxon>
        <taxon>Euteleostomi</taxon>
        <taxon>Mammalia</taxon>
        <taxon>Eutheria</taxon>
        <taxon>Euarchontoglires</taxon>
        <taxon>Glires</taxon>
        <taxon>Rodentia</taxon>
        <taxon>Myomorpha</taxon>
        <taxon>Muroidea</taxon>
        <taxon>Muridae</taxon>
        <taxon>Murinae</taxon>
        <taxon>Mus</taxon>
        <taxon>Mus</taxon>
    </lineage>
</organism>